<feature type="transmembrane region" description="Helical" evidence="6">
    <location>
        <begin position="36"/>
        <end position="63"/>
    </location>
</feature>
<dbReference type="AlphaFoldDB" id="A0A3M2JIP3"/>
<reference evidence="8 9" key="1">
    <citation type="submission" date="2018-10" db="EMBL/GenBank/DDBJ databases">
        <title>Isolation, diversity and antifungal activity of actinobacteria from wheat.</title>
        <authorList>
            <person name="Han C."/>
        </authorList>
    </citation>
    <scope>NUCLEOTIDE SEQUENCE [LARGE SCALE GENOMIC DNA]</scope>
    <source>
        <strain evidence="8 9">NEAU-YY56</strain>
    </source>
</reference>
<evidence type="ECO:0000256" key="2">
    <source>
        <dbReference type="ARBA" id="ARBA00022692"/>
    </source>
</evidence>
<keyword evidence="3 6" id="KW-1133">Transmembrane helix</keyword>
<feature type="domain" description="NfeD-like C-terminal" evidence="7">
    <location>
        <begin position="83"/>
        <end position="140"/>
    </location>
</feature>
<dbReference type="OrthoDB" id="3174252at2"/>
<dbReference type="Gene3D" id="2.40.50.140">
    <property type="entry name" value="Nucleic acid-binding proteins"/>
    <property type="match status" value="1"/>
</dbReference>
<keyword evidence="4 6" id="KW-0472">Membrane</keyword>
<dbReference type="PANTHER" id="PTHR33507">
    <property type="entry name" value="INNER MEMBRANE PROTEIN YBBJ"/>
    <property type="match status" value="1"/>
</dbReference>
<evidence type="ECO:0000256" key="3">
    <source>
        <dbReference type="ARBA" id="ARBA00022989"/>
    </source>
</evidence>
<evidence type="ECO:0000256" key="1">
    <source>
        <dbReference type="ARBA" id="ARBA00004141"/>
    </source>
</evidence>
<dbReference type="Pfam" id="PF01957">
    <property type="entry name" value="NfeD"/>
    <property type="match status" value="1"/>
</dbReference>
<name>A0A3M2JIP3_9CELL</name>
<accession>A0A3M2JIP3</accession>
<evidence type="ECO:0000256" key="6">
    <source>
        <dbReference type="SAM" id="Phobius"/>
    </source>
</evidence>
<keyword evidence="9" id="KW-1185">Reference proteome</keyword>
<comment type="caution">
    <text evidence="8">The sequence shown here is derived from an EMBL/GenBank/DDBJ whole genome shotgun (WGS) entry which is preliminary data.</text>
</comment>
<comment type="subcellular location">
    <subcellularLocation>
        <location evidence="1">Membrane</location>
        <topology evidence="1">Multi-pass membrane protein</topology>
    </subcellularLocation>
</comment>
<organism evidence="8 9">
    <name type="scientific">Cellulomonas triticagri</name>
    <dbReference type="NCBI Taxonomy" id="2483352"/>
    <lineage>
        <taxon>Bacteria</taxon>
        <taxon>Bacillati</taxon>
        <taxon>Actinomycetota</taxon>
        <taxon>Actinomycetes</taxon>
        <taxon>Micrococcales</taxon>
        <taxon>Cellulomonadaceae</taxon>
        <taxon>Cellulomonas</taxon>
    </lineage>
</organism>
<dbReference type="PANTHER" id="PTHR33507:SF3">
    <property type="entry name" value="INNER MEMBRANE PROTEIN YBBJ"/>
    <property type="match status" value="1"/>
</dbReference>
<evidence type="ECO:0000259" key="7">
    <source>
        <dbReference type="Pfam" id="PF01957"/>
    </source>
</evidence>
<evidence type="ECO:0000313" key="9">
    <source>
        <dbReference type="Proteomes" id="UP000269289"/>
    </source>
</evidence>
<dbReference type="GO" id="GO:0005886">
    <property type="term" value="C:plasma membrane"/>
    <property type="evidence" value="ECO:0007669"/>
    <property type="project" value="TreeGrafter"/>
</dbReference>
<gene>
    <name evidence="8" type="ORF">EBM89_03330</name>
</gene>
<sequence>MGWLWWLGGALLLGVVEIFALDLIFLMLAGGALVGALANALGAPLAVQIVAAAVASLLMLFALRPFLLRRLRLRTSLVETNTAALVGRSAVVVAPTDLEGGRVKLAGEVWSARAVGGAAFAAGTEVRVARIDGATAVVEPVGPAGATGPSGAATDTAPGGPAAAPGAPGAPAGA</sequence>
<dbReference type="Proteomes" id="UP000269289">
    <property type="component" value="Unassembled WGS sequence"/>
</dbReference>
<evidence type="ECO:0000256" key="4">
    <source>
        <dbReference type="ARBA" id="ARBA00023136"/>
    </source>
</evidence>
<keyword evidence="2 6" id="KW-0812">Transmembrane</keyword>
<evidence type="ECO:0000256" key="5">
    <source>
        <dbReference type="SAM" id="MobiDB-lite"/>
    </source>
</evidence>
<evidence type="ECO:0000313" key="8">
    <source>
        <dbReference type="EMBL" id="RMI13652.1"/>
    </source>
</evidence>
<dbReference type="EMBL" id="RFFI01000011">
    <property type="protein sequence ID" value="RMI13652.1"/>
    <property type="molecule type" value="Genomic_DNA"/>
</dbReference>
<dbReference type="InterPro" id="IPR002810">
    <property type="entry name" value="NfeD-like_C"/>
</dbReference>
<protein>
    <submittedName>
        <fullName evidence="8">NfeD family protein</fullName>
    </submittedName>
</protein>
<proteinExistence type="predicted"/>
<dbReference type="InterPro" id="IPR012340">
    <property type="entry name" value="NA-bd_OB-fold"/>
</dbReference>
<dbReference type="InterPro" id="IPR052165">
    <property type="entry name" value="Membrane_assoc_protease"/>
</dbReference>
<dbReference type="SUPFAM" id="SSF141322">
    <property type="entry name" value="NfeD domain-like"/>
    <property type="match status" value="1"/>
</dbReference>
<feature type="region of interest" description="Disordered" evidence="5">
    <location>
        <begin position="142"/>
        <end position="174"/>
    </location>
</feature>